<protein>
    <submittedName>
        <fullName evidence="2">Uncharacterized protein</fullName>
    </submittedName>
</protein>
<dbReference type="GeneID" id="43583067"/>
<dbReference type="EMBL" id="CABVLU010000003">
    <property type="protein sequence ID" value="VVT54767.1"/>
    <property type="molecule type" value="Genomic_DNA"/>
</dbReference>
<evidence type="ECO:0000313" key="2">
    <source>
        <dbReference type="EMBL" id="VVT54767.1"/>
    </source>
</evidence>
<dbReference type="Pfam" id="PF11055">
    <property type="entry name" value="Gsf2"/>
    <property type="match status" value="1"/>
</dbReference>
<dbReference type="InterPro" id="IPR022757">
    <property type="entry name" value="Gsf2"/>
</dbReference>
<keyword evidence="1" id="KW-1133">Transmembrane helix</keyword>
<dbReference type="AlphaFoldDB" id="A0A5E8BYW1"/>
<reference evidence="2 3" key="1">
    <citation type="submission" date="2019-09" db="EMBL/GenBank/DDBJ databases">
        <authorList>
            <person name="Brejova B."/>
        </authorList>
    </citation>
    <scope>NUCLEOTIDE SEQUENCE [LARGE SCALE GENOMIC DNA]</scope>
</reference>
<accession>A0A5E8BYW1</accession>
<feature type="transmembrane region" description="Helical" evidence="1">
    <location>
        <begin position="112"/>
        <end position="128"/>
    </location>
</feature>
<evidence type="ECO:0000313" key="3">
    <source>
        <dbReference type="Proteomes" id="UP000398389"/>
    </source>
</evidence>
<name>A0A5E8BYW1_9ASCO</name>
<dbReference type="Proteomes" id="UP000398389">
    <property type="component" value="Unassembled WGS sequence"/>
</dbReference>
<proteinExistence type="predicted"/>
<keyword evidence="1" id="KW-0472">Membrane</keyword>
<feature type="transmembrane region" description="Helical" evidence="1">
    <location>
        <begin position="171"/>
        <end position="192"/>
    </location>
</feature>
<evidence type="ECO:0000256" key="1">
    <source>
        <dbReference type="SAM" id="Phobius"/>
    </source>
</evidence>
<organism evidence="2 3">
    <name type="scientific">Magnusiomyces paraingens</name>
    <dbReference type="NCBI Taxonomy" id="2606893"/>
    <lineage>
        <taxon>Eukaryota</taxon>
        <taxon>Fungi</taxon>
        <taxon>Dikarya</taxon>
        <taxon>Ascomycota</taxon>
        <taxon>Saccharomycotina</taxon>
        <taxon>Dipodascomycetes</taxon>
        <taxon>Dipodascales</taxon>
        <taxon>Dipodascaceae</taxon>
        <taxon>Magnusiomyces</taxon>
    </lineage>
</organism>
<dbReference type="OrthoDB" id="4076669at2759"/>
<keyword evidence="3" id="KW-1185">Reference proteome</keyword>
<sequence>MDKPDNTINLYLRFHDEDSKDYCFVVHSTETVGSLTSIFHAIPSPLSPNYFYDRIPIAFAASRAPGFLTSQGGLLFGPNAAAILSPALDPTALLGDVIYEGQLVLPIWQYNYTRFLLIMTFLGAWLYTDFPQYLTPTPGLAPTMLLYNLLDKFFPDPTPQPSAFDSVSWQWFFFSLHFLKVAFIYLLFYSGVFNPISLNPFRHRALRTRPVDSETLARFGPTGIRKASVAEWRVENARNEISELGIGAAHKAGLLLTLRDAGVQLTSGEGWDTPKDEFLVPPTTTNDTPYRFKLSIEYYRACYNYVTEHPSDHAERLEYYRRWGPKKGSSALLAYYAQRKAQETKERQEAKFLT</sequence>
<gene>
    <name evidence="2" type="ORF">SAPINGB_P004252</name>
</gene>
<dbReference type="RefSeq" id="XP_031854858.1">
    <property type="nucleotide sequence ID" value="XM_031998967.1"/>
</dbReference>
<keyword evidence="1" id="KW-0812">Transmembrane</keyword>